<dbReference type="EMBL" id="DYDO01000002">
    <property type="protein sequence ID" value="DBA30193.1"/>
    <property type="molecule type" value="Genomic_DNA"/>
</dbReference>
<reference evidence="1" key="1">
    <citation type="thesis" date="2020" institute="ProQuest LLC" country="789 East Eisenhower Parkway, Ann Arbor, MI, USA">
        <title>Comparative Genomics and Chromosome Evolution.</title>
        <authorList>
            <person name="Mudd A.B."/>
        </authorList>
    </citation>
    <scope>NUCLEOTIDE SEQUENCE</scope>
    <source>
        <strain evidence="1">1538</strain>
        <tissue evidence="1">Blood</tissue>
    </source>
</reference>
<sequence>MMHLPLNKEQTLLTMLDLVIQTASSAHTCILTSSELYIAVCCTYIVRHCDQCTACAPFLTAHTRQMKMLMNYNCSSQRNFP</sequence>
<evidence type="ECO:0000313" key="1">
    <source>
        <dbReference type="EMBL" id="DBA30193.1"/>
    </source>
</evidence>
<dbReference type="AlphaFoldDB" id="A0AAV3ASN2"/>
<evidence type="ECO:0000313" key="2">
    <source>
        <dbReference type="Proteomes" id="UP001181693"/>
    </source>
</evidence>
<organism evidence="1 2">
    <name type="scientific">Pyxicephalus adspersus</name>
    <name type="common">African bullfrog</name>
    <dbReference type="NCBI Taxonomy" id="30357"/>
    <lineage>
        <taxon>Eukaryota</taxon>
        <taxon>Metazoa</taxon>
        <taxon>Chordata</taxon>
        <taxon>Craniata</taxon>
        <taxon>Vertebrata</taxon>
        <taxon>Euteleostomi</taxon>
        <taxon>Amphibia</taxon>
        <taxon>Batrachia</taxon>
        <taxon>Anura</taxon>
        <taxon>Neobatrachia</taxon>
        <taxon>Ranoidea</taxon>
        <taxon>Pyxicephalidae</taxon>
        <taxon>Pyxicephalinae</taxon>
        <taxon>Pyxicephalus</taxon>
    </lineage>
</organism>
<dbReference type="Proteomes" id="UP001181693">
    <property type="component" value="Unassembled WGS sequence"/>
</dbReference>
<name>A0AAV3ASN2_PYXAD</name>
<keyword evidence="2" id="KW-1185">Reference proteome</keyword>
<proteinExistence type="predicted"/>
<protein>
    <recommendedName>
        <fullName evidence="3">Secreted protein</fullName>
    </recommendedName>
</protein>
<comment type="caution">
    <text evidence="1">The sequence shown here is derived from an EMBL/GenBank/DDBJ whole genome shotgun (WGS) entry which is preliminary data.</text>
</comment>
<accession>A0AAV3ASN2</accession>
<gene>
    <name evidence="1" type="ORF">GDO54_006206</name>
</gene>
<evidence type="ECO:0008006" key="3">
    <source>
        <dbReference type="Google" id="ProtNLM"/>
    </source>
</evidence>